<evidence type="ECO:0000256" key="3">
    <source>
        <dbReference type="ARBA" id="ARBA00004613"/>
    </source>
</evidence>
<dbReference type="GO" id="GO:0030570">
    <property type="term" value="F:pectate lyase activity"/>
    <property type="evidence" value="ECO:0007669"/>
    <property type="project" value="UniProtKB-EC"/>
</dbReference>
<proteinExistence type="inferred from homology"/>
<comment type="catalytic activity">
    <reaction evidence="1">
        <text>Eliminative cleavage of (1-&gt;4)-alpha-D-galacturonan to give oligosaccharides with 4-deoxy-alpha-D-galact-4-enuronosyl groups at their non-reducing ends.</text>
        <dbReference type="EC" id="4.2.2.2"/>
    </reaction>
</comment>
<comment type="similarity">
    <text evidence="4">Belongs to the polysaccharide lyase 3 family.</text>
</comment>
<dbReference type="InterPro" id="IPR012334">
    <property type="entry name" value="Pectin_lyas_fold"/>
</dbReference>
<evidence type="ECO:0000256" key="10">
    <source>
        <dbReference type="SAM" id="MobiDB-lite"/>
    </source>
</evidence>
<comment type="cofactor">
    <cofactor evidence="2">
        <name>Ca(2+)</name>
        <dbReference type="ChEBI" id="CHEBI:29108"/>
    </cofactor>
</comment>
<dbReference type="InterPro" id="IPR000772">
    <property type="entry name" value="Ricin_B_lectin"/>
</dbReference>
<evidence type="ECO:0000256" key="8">
    <source>
        <dbReference type="ARBA" id="ARBA00022837"/>
    </source>
</evidence>
<gene>
    <name evidence="13" type="ORF">OUY22_13480</name>
</gene>
<dbReference type="PANTHER" id="PTHR33407:SF9">
    <property type="entry name" value="PECTATE LYASE F-RELATED"/>
    <property type="match status" value="1"/>
</dbReference>
<dbReference type="SUPFAM" id="SSF50370">
    <property type="entry name" value="Ricin B-like lectins"/>
    <property type="match status" value="1"/>
</dbReference>
<dbReference type="PROSITE" id="PS50231">
    <property type="entry name" value="RICIN_B_LECTIN"/>
    <property type="match status" value="1"/>
</dbReference>
<dbReference type="PANTHER" id="PTHR33407">
    <property type="entry name" value="PECTATE LYASE F-RELATED"/>
    <property type="match status" value="1"/>
</dbReference>
<keyword evidence="6" id="KW-0964">Secreted</keyword>
<dbReference type="Gene3D" id="2.80.10.50">
    <property type="match status" value="2"/>
</dbReference>
<dbReference type="EMBL" id="JAPNNL010000042">
    <property type="protein sequence ID" value="MDA0634430.1"/>
    <property type="molecule type" value="Genomic_DNA"/>
</dbReference>
<feature type="chain" id="PRO_5046192861" description="pectate lyase" evidence="11">
    <location>
        <begin position="32"/>
        <end position="419"/>
    </location>
</feature>
<dbReference type="Gene3D" id="2.160.20.10">
    <property type="entry name" value="Single-stranded right-handed beta-helix, Pectin lyase-like"/>
    <property type="match status" value="1"/>
</dbReference>
<protein>
    <recommendedName>
        <fullName evidence="5">pectate lyase</fullName>
        <ecNumber evidence="5">4.2.2.2</ecNumber>
    </recommendedName>
</protein>
<comment type="subcellular location">
    <subcellularLocation>
        <location evidence="3">Secreted</location>
    </subcellularLocation>
</comment>
<keyword evidence="9 13" id="KW-0456">Lyase</keyword>
<keyword evidence="7 11" id="KW-0732">Signal</keyword>
<evidence type="ECO:0000256" key="5">
    <source>
        <dbReference type="ARBA" id="ARBA00012272"/>
    </source>
</evidence>
<evidence type="ECO:0000256" key="1">
    <source>
        <dbReference type="ARBA" id="ARBA00000695"/>
    </source>
</evidence>
<evidence type="ECO:0000256" key="4">
    <source>
        <dbReference type="ARBA" id="ARBA00006463"/>
    </source>
</evidence>
<evidence type="ECO:0000256" key="11">
    <source>
        <dbReference type="SAM" id="SignalP"/>
    </source>
</evidence>
<dbReference type="Pfam" id="PF00652">
    <property type="entry name" value="Ricin_B_lectin"/>
    <property type="match status" value="1"/>
</dbReference>
<dbReference type="Pfam" id="PF03211">
    <property type="entry name" value="Pectate_lyase"/>
    <property type="match status" value="1"/>
</dbReference>
<evidence type="ECO:0000256" key="6">
    <source>
        <dbReference type="ARBA" id="ARBA00022525"/>
    </source>
</evidence>
<keyword evidence="14" id="KW-1185">Reference proteome</keyword>
<evidence type="ECO:0000256" key="7">
    <source>
        <dbReference type="ARBA" id="ARBA00022729"/>
    </source>
</evidence>
<dbReference type="SMART" id="SM00458">
    <property type="entry name" value="RICIN"/>
    <property type="match status" value="1"/>
</dbReference>
<dbReference type="RefSeq" id="WP_270155241.1">
    <property type="nucleotide sequence ID" value="NZ_JAPNNL010000042.1"/>
</dbReference>
<evidence type="ECO:0000313" key="14">
    <source>
        <dbReference type="Proteomes" id="UP001144036"/>
    </source>
</evidence>
<dbReference type="EC" id="4.2.2.2" evidence="5"/>
<dbReference type="InterPro" id="IPR011050">
    <property type="entry name" value="Pectin_lyase_fold/virulence"/>
</dbReference>
<evidence type="ECO:0000313" key="13">
    <source>
        <dbReference type="EMBL" id="MDA0634430.1"/>
    </source>
</evidence>
<dbReference type="CDD" id="cd00161">
    <property type="entry name" value="beta-trefoil_Ricin-like"/>
    <property type="match status" value="1"/>
</dbReference>
<dbReference type="SUPFAM" id="SSF51126">
    <property type="entry name" value="Pectin lyase-like"/>
    <property type="match status" value="1"/>
</dbReference>
<keyword evidence="8" id="KW-0106">Calcium</keyword>
<dbReference type="Proteomes" id="UP001144036">
    <property type="component" value="Unassembled WGS sequence"/>
</dbReference>
<dbReference type="InterPro" id="IPR035992">
    <property type="entry name" value="Ricin_B-like_lectins"/>
</dbReference>
<comment type="caution">
    <text evidence="13">The sequence shown here is derived from an EMBL/GenBank/DDBJ whole genome shotgun (WGS) entry which is preliminary data.</text>
</comment>
<evidence type="ECO:0000256" key="2">
    <source>
        <dbReference type="ARBA" id="ARBA00001913"/>
    </source>
</evidence>
<feature type="signal peptide" evidence="11">
    <location>
        <begin position="1"/>
        <end position="31"/>
    </location>
</feature>
<dbReference type="PROSITE" id="PS51318">
    <property type="entry name" value="TAT"/>
    <property type="match status" value="1"/>
</dbReference>
<feature type="compositionally biased region" description="Low complexity" evidence="10">
    <location>
        <begin position="178"/>
        <end position="191"/>
    </location>
</feature>
<feature type="region of interest" description="Disordered" evidence="10">
    <location>
        <begin position="165"/>
        <end position="204"/>
    </location>
</feature>
<name>A0ABT4SBS7_9ACTN</name>
<evidence type="ECO:0000256" key="9">
    <source>
        <dbReference type="ARBA" id="ARBA00023239"/>
    </source>
</evidence>
<accession>A0ABT4SBS7</accession>
<organism evidence="13 14">
    <name type="scientific">Nonomuraea corallina</name>
    <dbReference type="NCBI Taxonomy" id="2989783"/>
    <lineage>
        <taxon>Bacteria</taxon>
        <taxon>Bacillati</taxon>
        <taxon>Actinomycetota</taxon>
        <taxon>Actinomycetes</taxon>
        <taxon>Streptosporangiales</taxon>
        <taxon>Streptosporangiaceae</taxon>
        <taxon>Nonomuraea</taxon>
    </lineage>
</organism>
<feature type="domain" description="Ricin B lectin" evidence="12">
    <location>
        <begin position="35"/>
        <end position="166"/>
    </location>
</feature>
<evidence type="ECO:0000259" key="12">
    <source>
        <dbReference type="SMART" id="SM00458"/>
    </source>
</evidence>
<reference evidence="13" key="1">
    <citation type="submission" date="2022-11" db="EMBL/GenBank/DDBJ databases">
        <title>Nonomuraea corallina sp. nov., a new species of the genus Nonomuraea isolated from sea side sediment in Thai sea.</title>
        <authorList>
            <person name="Ngamcharungchit C."/>
            <person name="Matsumoto A."/>
            <person name="Suriyachadkun C."/>
            <person name="Panbangred W."/>
            <person name="Inahashi Y."/>
            <person name="Intra B."/>
        </authorList>
    </citation>
    <scope>NUCLEOTIDE SEQUENCE</scope>
    <source>
        <strain evidence="13">MCN248</strain>
    </source>
</reference>
<sequence>MRRRRRLALSLAAALVTSGGLVAVLTGTASAAPANGSYTLVNAGSGLCATVPGASTGDGVQLVQTACAGTAGQVFALSGGQLKAAHSGKCLGVRDASTSAGKAVQQESCTSAASQTWQFTASGSNYRIVNANGGKCLNVKDNSTSSGALLQQNSCDSVATKQWTLRPANGGGDPDPTPTVTPTATPTVTPTSGGGDGSGPWPSDTGSVHQTVTRNVGTFFDGGMKRYYGIGDGGQGESQDPMFVVANGGTIQNVIIDAPAGDGIHCEGSCTIKNVWWNDVGEDAATFRSSSSSARYLVDGGGAKSASDKVFQHNGAGTLTIRDFQVHSAGKLYRACGNCSTSYQRHVVMDGVTARSTKVLAGINTNWGDTARFSRITVYGSAVICEKYRGVPKGSEPTKIGEGADGVNCLYSPSDITYR</sequence>
<dbReference type="InterPro" id="IPR006311">
    <property type="entry name" value="TAT_signal"/>
</dbReference>
<dbReference type="InterPro" id="IPR004898">
    <property type="entry name" value="Pectate_lyase_PlyH/PlyE-like"/>
</dbReference>